<dbReference type="OrthoDB" id="2277247at2759"/>
<organism evidence="1 2">
    <name type="scientific">Rhizopus oryzae</name>
    <name type="common">Mucormycosis agent</name>
    <name type="synonym">Rhizopus arrhizus var. delemar</name>
    <dbReference type="NCBI Taxonomy" id="64495"/>
    <lineage>
        <taxon>Eukaryota</taxon>
        <taxon>Fungi</taxon>
        <taxon>Fungi incertae sedis</taxon>
        <taxon>Mucoromycota</taxon>
        <taxon>Mucoromycotina</taxon>
        <taxon>Mucoromycetes</taxon>
        <taxon>Mucorales</taxon>
        <taxon>Mucorineae</taxon>
        <taxon>Rhizopodaceae</taxon>
        <taxon>Rhizopus</taxon>
    </lineage>
</organism>
<name>A0A9P7BV26_RHIOR</name>
<comment type="caution">
    <text evidence="1">The sequence shown here is derived from an EMBL/GenBank/DDBJ whole genome shotgun (WGS) entry which is preliminary data.</text>
</comment>
<reference evidence="1" key="1">
    <citation type="journal article" date="2020" name="Microb. Genom.">
        <title>Genetic diversity of clinical and environmental Mucorales isolates obtained from an investigation of mucormycosis cases among solid organ transplant recipients.</title>
        <authorList>
            <person name="Nguyen M.H."/>
            <person name="Kaul D."/>
            <person name="Muto C."/>
            <person name="Cheng S.J."/>
            <person name="Richter R.A."/>
            <person name="Bruno V.M."/>
            <person name="Liu G."/>
            <person name="Beyhan S."/>
            <person name="Sundermann A.J."/>
            <person name="Mounaud S."/>
            <person name="Pasculle A.W."/>
            <person name="Nierman W.C."/>
            <person name="Driscoll E."/>
            <person name="Cumbie R."/>
            <person name="Clancy C.J."/>
            <person name="Dupont C.L."/>
        </authorList>
    </citation>
    <scope>NUCLEOTIDE SEQUENCE</scope>
    <source>
        <strain evidence="1">GL11</strain>
    </source>
</reference>
<sequence length="109" mass="12900">MTRIERSRCVRWCLEWLPGRTSRPCPFHPSQTLTKSHSIQCLNMHRRLQLPETIVYPLSFFLNKLLQQIPQPFQAALPWFLRWPAICTIFELNYLCHDKVPPSPPPYIG</sequence>
<dbReference type="Proteomes" id="UP000716291">
    <property type="component" value="Unassembled WGS sequence"/>
</dbReference>
<accession>A0A9P7BV26</accession>
<gene>
    <name evidence="1" type="ORF">G6F64_003656</name>
</gene>
<evidence type="ECO:0000313" key="2">
    <source>
        <dbReference type="Proteomes" id="UP000716291"/>
    </source>
</evidence>
<dbReference type="EMBL" id="JAANQT010000367">
    <property type="protein sequence ID" value="KAG1311633.1"/>
    <property type="molecule type" value="Genomic_DNA"/>
</dbReference>
<proteinExistence type="predicted"/>
<protein>
    <submittedName>
        <fullName evidence="1">Uncharacterized protein</fullName>
    </submittedName>
</protein>
<keyword evidence="2" id="KW-1185">Reference proteome</keyword>
<evidence type="ECO:0000313" key="1">
    <source>
        <dbReference type="EMBL" id="KAG1311633.1"/>
    </source>
</evidence>
<dbReference type="AlphaFoldDB" id="A0A9P7BV26"/>